<dbReference type="GeneID" id="8827294"/>
<evidence type="ECO:0000256" key="5">
    <source>
        <dbReference type="ARBA" id="ARBA00023002"/>
    </source>
</evidence>
<accession>B5IDT3</accession>
<dbReference type="GO" id="GO:0005737">
    <property type="term" value="C:cytoplasm"/>
    <property type="evidence" value="ECO:0007669"/>
    <property type="project" value="TreeGrafter"/>
</dbReference>
<comment type="cofactor">
    <cofactor evidence="1">
        <name>Zn(2+)</name>
        <dbReference type="ChEBI" id="CHEBI:29105"/>
    </cofactor>
</comment>
<dbReference type="HOGENOM" id="CLU_026673_20_7_2"/>
<dbReference type="OrthoDB" id="73567at2157"/>
<dbReference type="Gene3D" id="3.90.180.10">
    <property type="entry name" value="Medium-chain alcohol dehydrogenases, catalytic domain"/>
    <property type="match status" value="1"/>
</dbReference>
<evidence type="ECO:0000256" key="4">
    <source>
        <dbReference type="ARBA" id="ARBA00022833"/>
    </source>
</evidence>
<proteinExistence type="inferred from homology"/>
<dbReference type="EMBL" id="CP001941">
    <property type="protein sequence ID" value="ADD08163.1"/>
    <property type="molecule type" value="Genomic_DNA"/>
</dbReference>
<keyword evidence="3" id="KW-0479">Metal-binding</keyword>
<evidence type="ECO:0000256" key="1">
    <source>
        <dbReference type="ARBA" id="ARBA00001947"/>
    </source>
</evidence>
<dbReference type="Proteomes" id="UP000001400">
    <property type="component" value="Chromosome"/>
</dbReference>
<organism evidence="7 8">
    <name type="scientific">Aciduliprofundum boonei (strain DSM 19572 / T469)</name>
    <dbReference type="NCBI Taxonomy" id="439481"/>
    <lineage>
        <taxon>Archaea</taxon>
        <taxon>Methanobacteriati</taxon>
        <taxon>Thermoplasmatota</taxon>
        <taxon>DHVE2 group</taxon>
        <taxon>Candidatus Aciduliprofundum</taxon>
    </lineage>
</organism>
<dbReference type="STRING" id="439481.Aboo_0352"/>
<dbReference type="GO" id="GO:0008270">
    <property type="term" value="F:zinc ion binding"/>
    <property type="evidence" value="ECO:0007669"/>
    <property type="project" value="InterPro"/>
</dbReference>
<reference evidence="7" key="1">
    <citation type="submission" date="2010-02" db="EMBL/GenBank/DDBJ databases">
        <title>Complete sequence of Aciduliprofundum boonei T469.</title>
        <authorList>
            <consortium name="US DOE Joint Genome Institute"/>
            <person name="Lucas S."/>
            <person name="Copeland A."/>
            <person name="Lapidus A."/>
            <person name="Cheng J.-F."/>
            <person name="Bruce D."/>
            <person name="Goodwin L."/>
            <person name="Pitluck S."/>
            <person name="Saunders E."/>
            <person name="Detter J.C."/>
            <person name="Han C."/>
            <person name="Tapia R."/>
            <person name="Land M."/>
            <person name="Hauser L."/>
            <person name="Kyrpides N."/>
            <person name="Mikhailova N."/>
            <person name="Flores G."/>
            <person name="Reysenbach A.-L."/>
            <person name="Woyke T."/>
        </authorList>
    </citation>
    <scope>NUCLEOTIDE SEQUENCE</scope>
    <source>
        <strain evidence="7">T469</strain>
    </source>
</reference>
<gene>
    <name evidence="7" type="ordered locus">Aboo_0352</name>
</gene>
<dbReference type="InterPro" id="IPR013154">
    <property type="entry name" value="ADH-like_N"/>
</dbReference>
<dbReference type="InterPro" id="IPR002328">
    <property type="entry name" value="ADH_Zn_CS"/>
</dbReference>
<dbReference type="GO" id="GO:0030554">
    <property type="term" value="F:adenyl nucleotide binding"/>
    <property type="evidence" value="ECO:0007669"/>
    <property type="project" value="UniProtKB-ARBA"/>
</dbReference>
<dbReference type="PROSITE" id="PS00059">
    <property type="entry name" value="ADH_ZINC"/>
    <property type="match status" value="1"/>
</dbReference>
<evidence type="ECO:0000256" key="3">
    <source>
        <dbReference type="ARBA" id="ARBA00022723"/>
    </source>
</evidence>
<protein>
    <submittedName>
        <fullName evidence="7">Alcohol dehydrogenase GroES domain protein</fullName>
    </submittedName>
</protein>
<comment type="similarity">
    <text evidence="2">Belongs to the zinc-containing alcohol dehydrogenase family.</text>
</comment>
<keyword evidence="4" id="KW-0862">Zinc</keyword>
<dbReference type="Pfam" id="PF08240">
    <property type="entry name" value="ADH_N"/>
    <property type="match status" value="1"/>
</dbReference>
<dbReference type="GO" id="GO:0043168">
    <property type="term" value="F:anion binding"/>
    <property type="evidence" value="ECO:0007669"/>
    <property type="project" value="UniProtKB-ARBA"/>
</dbReference>
<dbReference type="GO" id="GO:0044281">
    <property type="term" value="P:small molecule metabolic process"/>
    <property type="evidence" value="ECO:0007669"/>
    <property type="project" value="UniProtKB-ARBA"/>
</dbReference>
<evidence type="ECO:0000313" key="8">
    <source>
        <dbReference type="Proteomes" id="UP000001400"/>
    </source>
</evidence>
<evidence type="ECO:0000259" key="6">
    <source>
        <dbReference type="Pfam" id="PF08240"/>
    </source>
</evidence>
<dbReference type="InterPro" id="IPR036291">
    <property type="entry name" value="NAD(P)-bd_dom_sf"/>
</dbReference>
<sequence>MKAWIVNAQKPIEEKPLEFVENYPVPEPREKEIRVRVTHCGICRTDLHIAEGDIPLSKKPVIPGHEIVGFVDKLGENAKRFKIGDRVGISWLNSTCGKCKYCQRGDENYCPDIKRTGYDVDGGFAEYVLVHEDYAFDLRNVSLPSEELAPIMCPGITGHYAFRISGIRKGERLGMLGFGPTAYYILRVAKSMNIEVYISTRSEEHKRTAMKYGADWVGNIAHEDFPNKVDAFIFFPTAGKLVERALANTLPSATLVLGAVTMSPIIIENYTANLWGRTIKTIYQVRRDYGREFIEIADRLKLGIEKEIVKFSEIPEAMLRLKKGEINGMVQVIEIGKI</sequence>
<dbReference type="GO" id="GO:0004022">
    <property type="term" value="F:alcohol dehydrogenase (NAD+) activity"/>
    <property type="evidence" value="ECO:0007669"/>
    <property type="project" value="TreeGrafter"/>
</dbReference>
<dbReference type="InterPro" id="IPR011032">
    <property type="entry name" value="GroES-like_sf"/>
</dbReference>
<dbReference type="SUPFAM" id="SSF51735">
    <property type="entry name" value="NAD(P)-binding Rossmann-fold domains"/>
    <property type="match status" value="1"/>
</dbReference>
<evidence type="ECO:0000313" key="7">
    <source>
        <dbReference type="EMBL" id="ADD08163.1"/>
    </source>
</evidence>
<dbReference type="PANTHER" id="PTHR42940">
    <property type="entry name" value="ALCOHOL DEHYDROGENASE 1-RELATED"/>
    <property type="match status" value="1"/>
</dbReference>
<dbReference type="AlphaFoldDB" id="B5IDT3"/>
<evidence type="ECO:0000256" key="2">
    <source>
        <dbReference type="ARBA" id="ARBA00008072"/>
    </source>
</evidence>
<name>B5IDT3_ACIB4</name>
<dbReference type="SUPFAM" id="SSF50129">
    <property type="entry name" value="GroES-like"/>
    <property type="match status" value="1"/>
</dbReference>
<dbReference type="RefSeq" id="WP_008084439.1">
    <property type="nucleotide sequence ID" value="NC_013926.1"/>
</dbReference>
<keyword evidence="8" id="KW-1185">Reference proteome</keyword>
<dbReference type="Gene3D" id="3.40.50.720">
    <property type="entry name" value="NAD(P)-binding Rossmann-like Domain"/>
    <property type="match status" value="1"/>
</dbReference>
<dbReference type="KEGG" id="abi:Aboo_0352"/>
<feature type="domain" description="Alcohol dehydrogenase-like N-terminal" evidence="6">
    <location>
        <begin position="30"/>
        <end position="138"/>
    </location>
</feature>
<dbReference type="eggNOG" id="arCOG01455">
    <property type="taxonomic scope" value="Archaea"/>
</dbReference>
<keyword evidence="5" id="KW-0560">Oxidoreductase</keyword>
<dbReference type="PANTHER" id="PTHR42940:SF8">
    <property type="entry name" value="VACUOLAR PROTEIN SORTING-ASSOCIATED PROTEIN 11"/>
    <property type="match status" value="1"/>
</dbReference>